<keyword evidence="8 11" id="KW-1133">Transmembrane helix</keyword>
<evidence type="ECO:0000256" key="5">
    <source>
        <dbReference type="ARBA" id="ARBA00022692"/>
    </source>
</evidence>
<keyword evidence="2 11" id="KW-0997">Cell inner membrane</keyword>
<evidence type="ECO:0000259" key="12">
    <source>
        <dbReference type="Pfam" id="PF00912"/>
    </source>
</evidence>
<comment type="caution">
    <text evidence="13">The sequence shown here is derived from an EMBL/GenBank/DDBJ whole genome shotgun (WGS) entry which is preliminary data.</text>
</comment>
<dbReference type="Gene3D" id="1.10.3810.10">
    <property type="entry name" value="Biosynthetic peptidoglycan transglycosylase-like"/>
    <property type="match status" value="1"/>
</dbReference>
<evidence type="ECO:0000256" key="7">
    <source>
        <dbReference type="ARBA" id="ARBA00022984"/>
    </source>
</evidence>
<evidence type="ECO:0000313" key="14">
    <source>
        <dbReference type="Proteomes" id="UP001242480"/>
    </source>
</evidence>
<dbReference type="InterPro" id="IPR036950">
    <property type="entry name" value="PBP_transglycosylase"/>
</dbReference>
<dbReference type="InterPro" id="IPR011812">
    <property type="entry name" value="Pep_trsgly"/>
</dbReference>
<keyword evidence="3 11" id="KW-0328">Glycosyltransferase</keyword>
<sequence>MAIRPDRRRRGLWRKLVLALVLLGLTPFALTLVYAVVPPISLPMIGRAVTLRDVDRRWTPLDKIAPALPMAVLSSEDARFCLHNGVDFDAIELVLNQGGDKGPSRGASTIAMQVAKNLYLWYLPTMVRKVAEIPLALWIDLIWSKQRVIEVYLNIAEWGEGIYGAEAAAQYYFDKPAAALTTREASLLAVALPNPIKRDAGDPSRRLRSLANLIRSRAQASGAILACVK</sequence>
<dbReference type="SUPFAM" id="SSF53955">
    <property type="entry name" value="Lysozyme-like"/>
    <property type="match status" value="1"/>
</dbReference>
<dbReference type="GO" id="GO:0016757">
    <property type="term" value="F:glycosyltransferase activity"/>
    <property type="evidence" value="ECO:0007669"/>
    <property type="project" value="UniProtKB-KW"/>
</dbReference>
<evidence type="ECO:0000256" key="3">
    <source>
        <dbReference type="ARBA" id="ARBA00022676"/>
    </source>
</evidence>
<dbReference type="PANTHER" id="PTHR30400">
    <property type="entry name" value="MONOFUNCTIONAL BIOSYNTHETIC PEPTIDOGLYCAN TRANSGLYCOSYLASE"/>
    <property type="match status" value="1"/>
</dbReference>
<keyword evidence="1 11" id="KW-1003">Cell membrane</keyword>
<evidence type="ECO:0000256" key="4">
    <source>
        <dbReference type="ARBA" id="ARBA00022679"/>
    </source>
</evidence>
<evidence type="ECO:0000256" key="11">
    <source>
        <dbReference type="HAMAP-Rule" id="MF_00766"/>
    </source>
</evidence>
<dbReference type="Pfam" id="PF00912">
    <property type="entry name" value="Transgly"/>
    <property type="match status" value="1"/>
</dbReference>
<evidence type="ECO:0000256" key="8">
    <source>
        <dbReference type="ARBA" id="ARBA00022989"/>
    </source>
</evidence>
<dbReference type="RefSeq" id="WP_307269132.1">
    <property type="nucleotide sequence ID" value="NZ_JAUSVX010000001.1"/>
</dbReference>
<keyword evidence="5 11" id="KW-0812">Transmembrane</keyword>
<feature type="domain" description="Glycosyl transferase family 51" evidence="12">
    <location>
        <begin position="52"/>
        <end position="214"/>
    </location>
</feature>
<evidence type="ECO:0000256" key="10">
    <source>
        <dbReference type="ARBA" id="ARBA00023316"/>
    </source>
</evidence>
<comment type="subcellular location">
    <subcellularLocation>
        <location evidence="11">Cell inner membrane</location>
        <topology evidence="11">Single-pass membrane protein</topology>
    </subcellularLocation>
</comment>
<evidence type="ECO:0000256" key="9">
    <source>
        <dbReference type="ARBA" id="ARBA00023136"/>
    </source>
</evidence>
<proteinExistence type="inferred from homology"/>
<comment type="similarity">
    <text evidence="11">Belongs to the glycosyltransferase 51 family.</text>
</comment>
<keyword evidence="10 11" id="KW-0961">Cell wall biogenesis/degradation</keyword>
<keyword evidence="7 11" id="KW-0573">Peptidoglycan synthesis</keyword>
<comment type="catalytic activity">
    <reaction evidence="11">
        <text>[GlcNAc-(1-&gt;4)-Mur2Ac(oyl-L-Ala-gamma-D-Glu-L-Lys-D-Ala-D-Ala)](n)-di-trans,octa-cis-undecaprenyl diphosphate + beta-D-GlcNAc-(1-&gt;4)-Mur2Ac(oyl-L-Ala-gamma-D-Glu-L-Lys-D-Ala-D-Ala)-di-trans,octa-cis-undecaprenyl diphosphate = [GlcNAc-(1-&gt;4)-Mur2Ac(oyl-L-Ala-gamma-D-Glu-L-Lys-D-Ala-D-Ala)](n+1)-di-trans,octa-cis-undecaprenyl diphosphate + di-trans,octa-cis-undecaprenyl diphosphate + H(+)</text>
        <dbReference type="Rhea" id="RHEA:23708"/>
        <dbReference type="Rhea" id="RHEA-COMP:9602"/>
        <dbReference type="Rhea" id="RHEA-COMP:9603"/>
        <dbReference type="ChEBI" id="CHEBI:15378"/>
        <dbReference type="ChEBI" id="CHEBI:58405"/>
        <dbReference type="ChEBI" id="CHEBI:60033"/>
        <dbReference type="ChEBI" id="CHEBI:78435"/>
        <dbReference type="EC" id="2.4.99.28"/>
    </reaction>
</comment>
<protein>
    <recommendedName>
        <fullName evidence="11">Biosynthetic peptidoglycan transglycosylase</fullName>
        <ecNumber evidence="11">2.4.99.28</ecNumber>
    </recommendedName>
    <alternativeName>
        <fullName evidence="11">Glycan polymerase</fullName>
    </alternativeName>
    <alternativeName>
        <fullName evidence="11">Peptidoglycan glycosyltransferase MtgA</fullName>
        <shortName evidence="11">PGT</shortName>
    </alternativeName>
</protein>
<comment type="pathway">
    <text evidence="11">Cell wall biogenesis; peptidoglycan biosynthesis.</text>
</comment>
<keyword evidence="9 11" id="KW-0472">Membrane</keyword>
<organism evidence="13 14">
    <name type="scientific">Labrys wisconsinensis</name>
    <dbReference type="NCBI Taxonomy" id="425677"/>
    <lineage>
        <taxon>Bacteria</taxon>
        <taxon>Pseudomonadati</taxon>
        <taxon>Pseudomonadota</taxon>
        <taxon>Alphaproteobacteria</taxon>
        <taxon>Hyphomicrobiales</taxon>
        <taxon>Xanthobacteraceae</taxon>
        <taxon>Labrys</taxon>
    </lineage>
</organism>
<evidence type="ECO:0000256" key="1">
    <source>
        <dbReference type="ARBA" id="ARBA00022475"/>
    </source>
</evidence>
<dbReference type="HAMAP" id="MF_00766">
    <property type="entry name" value="PGT_MtgA"/>
    <property type="match status" value="1"/>
</dbReference>
<evidence type="ECO:0000256" key="2">
    <source>
        <dbReference type="ARBA" id="ARBA00022519"/>
    </source>
</evidence>
<name>A0ABU0J3T1_9HYPH</name>
<accession>A0ABU0J3T1</accession>
<evidence type="ECO:0000313" key="13">
    <source>
        <dbReference type="EMBL" id="MDQ0468270.1"/>
    </source>
</evidence>
<dbReference type="InterPro" id="IPR023346">
    <property type="entry name" value="Lysozyme-like_dom_sf"/>
</dbReference>
<dbReference type="EMBL" id="JAUSVX010000001">
    <property type="protein sequence ID" value="MDQ0468270.1"/>
    <property type="molecule type" value="Genomic_DNA"/>
</dbReference>
<keyword evidence="4 11" id="KW-0808">Transferase</keyword>
<dbReference type="EC" id="2.4.99.28" evidence="11"/>
<keyword evidence="6 11" id="KW-0133">Cell shape</keyword>
<dbReference type="PANTHER" id="PTHR30400:SF0">
    <property type="entry name" value="BIOSYNTHETIC PEPTIDOGLYCAN TRANSGLYCOSYLASE"/>
    <property type="match status" value="1"/>
</dbReference>
<gene>
    <name evidence="11" type="primary">mtgA</name>
    <name evidence="13" type="ORF">QO011_001265</name>
</gene>
<comment type="function">
    <text evidence="11">Peptidoglycan polymerase that catalyzes glycan chain elongation from lipid-linked precursors.</text>
</comment>
<dbReference type="NCBIfam" id="TIGR02070">
    <property type="entry name" value="mono_pep_trsgly"/>
    <property type="match status" value="1"/>
</dbReference>
<keyword evidence="14" id="KW-1185">Reference proteome</keyword>
<dbReference type="InterPro" id="IPR001264">
    <property type="entry name" value="Glyco_trans_51"/>
</dbReference>
<dbReference type="Proteomes" id="UP001242480">
    <property type="component" value="Unassembled WGS sequence"/>
</dbReference>
<reference evidence="13 14" key="1">
    <citation type="submission" date="2023-07" db="EMBL/GenBank/DDBJ databases">
        <title>Genomic Encyclopedia of Type Strains, Phase IV (KMG-IV): sequencing the most valuable type-strain genomes for metagenomic binning, comparative biology and taxonomic classification.</title>
        <authorList>
            <person name="Goeker M."/>
        </authorList>
    </citation>
    <scope>NUCLEOTIDE SEQUENCE [LARGE SCALE GENOMIC DNA]</scope>
    <source>
        <strain evidence="13 14">DSM 19619</strain>
    </source>
</reference>
<evidence type="ECO:0000256" key="6">
    <source>
        <dbReference type="ARBA" id="ARBA00022960"/>
    </source>
</evidence>